<reference evidence="2 3" key="1">
    <citation type="submission" date="2018-11" db="EMBL/GenBank/DDBJ databases">
        <title>Photobacterium sp. BEI247 sp. nov., a marine bacterium isolated from Yongle Blue Hole in the South China Sea.</title>
        <authorList>
            <person name="Wang X."/>
        </authorList>
    </citation>
    <scope>NUCLEOTIDE SEQUENCE [LARGE SCALE GENOMIC DNA]</scope>
    <source>
        <strain evidence="3">BEI247</strain>
    </source>
</reference>
<evidence type="ECO:0000256" key="1">
    <source>
        <dbReference type="SAM" id="Phobius"/>
    </source>
</evidence>
<dbReference type="RefSeq" id="WP_128781822.1">
    <property type="nucleotide sequence ID" value="NZ_JAKJSG010000019.1"/>
</dbReference>
<evidence type="ECO:0000313" key="2">
    <source>
        <dbReference type="EMBL" id="RWX56499.1"/>
    </source>
</evidence>
<sequence>MDRPSFLVFSFIGLISMVTLHLVDIWLLEYEGSLLRQFLLEWLPLYLIWMGMMLIGIFKRVSAPPRNQ</sequence>
<keyword evidence="1" id="KW-1133">Transmembrane helix</keyword>
<dbReference type="OrthoDB" id="5827118at2"/>
<keyword evidence="1" id="KW-0472">Membrane</keyword>
<accession>A0A444JTW3</accession>
<evidence type="ECO:0008006" key="4">
    <source>
        <dbReference type="Google" id="ProtNLM"/>
    </source>
</evidence>
<gene>
    <name evidence="2" type="ORF">EDI28_00135</name>
</gene>
<keyword evidence="1" id="KW-0812">Transmembrane</keyword>
<feature type="transmembrane region" description="Helical" evidence="1">
    <location>
        <begin position="39"/>
        <end position="58"/>
    </location>
</feature>
<organism evidence="2 3">
    <name type="scientific">Photobacterium chitinilyticum</name>
    <dbReference type="NCBI Taxonomy" id="2485123"/>
    <lineage>
        <taxon>Bacteria</taxon>
        <taxon>Pseudomonadati</taxon>
        <taxon>Pseudomonadota</taxon>
        <taxon>Gammaproteobacteria</taxon>
        <taxon>Vibrionales</taxon>
        <taxon>Vibrionaceae</taxon>
        <taxon>Photobacterium</taxon>
    </lineage>
</organism>
<dbReference type="Proteomes" id="UP000287563">
    <property type="component" value="Unassembled WGS sequence"/>
</dbReference>
<feature type="transmembrane region" description="Helical" evidence="1">
    <location>
        <begin position="6"/>
        <end position="27"/>
    </location>
</feature>
<dbReference type="AlphaFoldDB" id="A0A444JTW3"/>
<dbReference type="EMBL" id="RJLM01000001">
    <property type="protein sequence ID" value="RWX56499.1"/>
    <property type="molecule type" value="Genomic_DNA"/>
</dbReference>
<comment type="caution">
    <text evidence="2">The sequence shown here is derived from an EMBL/GenBank/DDBJ whole genome shotgun (WGS) entry which is preliminary data.</text>
</comment>
<keyword evidence="3" id="KW-1185">Reference proteome</keyword>
<evidence type="ECO:0000313" key="3">
    <source>
        <dbReference type="Proteomes" id="UP000287563"/>
    </source>
</evidence>
<proteinExistence type="predicted"/>
<name>A0A444JTW3_9GAMM</name>
<protein>
    <recommendedName>
        <fullName evidence="4">DUF3955 domain-containing protein</fullName>
    </recommendedName>
</protein>